<evidence type="ECO:0000259" key="3">
    <source>
        <dbReference type="Pfam" id="PF10400"/>
    </source>
</evidence>
<keyword evidence="5" id="KW-1185">Reference proteome</keyword>
<comment type="caution">
    <text evidence="4">The sequence shown here is derived from an EMBL/GenBank/DDBJ whole genome shotgun (WGS) entry which is preliminary data.</text>
</comment>
<accession>A0ABR5AJH1</accession>
<keyword evidence="1" id="KW-0175">Coiled coil</keyword>
<gene>
    <name evidence="4" type="ORF">SD70_10250</name>
</gene>
<dbReference type="SUPFAM" id="SSF46785">
    <property type="entry name" value="Winged helix' DNA-binding domain"/>
    <property type="match status" value="1"/>
</dbReference>
<proteinExistence type="predicted"/>
<dbReference type="PANTHER" id="PTHR43252:SF2">
    <property type="entry name" value="TRANSCRIPTION REGULATOR, PADR-LIKE FAMILY"/>
    <property type="match status" value="1"/>
</dbReference>
<evidence type="ECO:0000313" key="4">
    <source>
        <dbReference type="EMBL" id="KIL40988.1"/>
    </source>
</evidence>
<sequence length="179" mass="20663">MSSIRYALLTLLAREPLSGYDIKLQMNSRIGPFWKVGSNQVYPELSKMEGEGLIRLQGTEQHAYRPVRKLYEITEAGREALIQWTLERGGVETVRDDFLLKAYNSWLVKPEEMAAQIEEVKKQHEERLAAYVAKVEELTAMLDAPDSHDPIASTISVVEFGIQYERLYIEWCEKLLKKE</sequence>
<dbReference type="EMBL" id="JXAK01000014">
    <property type="protein sequence ID" value="KIL40988.1"/>
    <property type="molecule type" value="Genomic_DNA"/>
</dbReference>
<dbReference type="PANTHER" id="PTHR43252">
    <property type="entry name" value="TRANSCRIPTIONAL REGULATOR YQJI"/>
    <property type="match status" value="1"/>
</dbReference>
<dbReference type="RefSeq" id="WP_041047462.1">
    <property type="nucleotide sequence ID" value="NZ_JXAK01000014.1"/>
</dbReference>
<dbReference type="InterPro" id="IPR018309">
    <property type="entry name" value="Tscrpt_reg_PadR_C"/>
</dbReference>
<dbReference type="Pfam" id="PF10400">
    <property type="entry name" value="Vir_act_alpha_C"/>
    <property type="match status" value="1"/>
</dbReference>
<dbReference type="Gene3D" id="6.10.140.190">
    <property type="match status" value="1"/>
</dbReference>
<name>A0ABR5AJH1_9BACL</name>
<organism evidence="4 5">
    <name type="scientific">Gordoniibacillus kamchatkensis</name>
    <dbReference type="NCBI Taxonomy" id="1590651"/>
    <lineage>
        <taxon>Bacteria</taxon>
        <taxon>Bacillati</taxon>
        <taxon>Bacillota</taxon>
        <taxon>Bacilli</taxon>
        <taxon>Bacillales</taxon>
        <taxon>Paenibacillaceae</taxon>
        <taxon>Gordoniibacillus</taxon>
    </lineage>
</organism>
<dbReference type="Pfam" id="PF03551">
    <property type="entry name" value="PadR"/>
    <property type="match status" value="1"/>
</dbReference>
<evidence type="ECO:0000313" key="5">
    <source>
        <dbReference type="Proteomes" id="UP000031967"/>
    </source>
</evidence>
<dbReference type="Proteomes" id="UP000031967">
    <property type="component" value="Unassembled WGS sequence"/>
</dbReference>
<dbReference type="InterPro" id="IPR005149">
    <property type="entry name" value="Tscrpt_reg_PadR_N"/>
</dbReference>
<evidence type="ECO:0000259" key="2">
    <source>
        <dbReference type="Pfam" id="PF03551"/>
    </source>
</evidence>
<dbReference type="InterPro" id="IPR036390">
    <property type="entry name" value="WH_DNA-bd_sf"/>
</dbReference>
<feature type="domain" description="Transcription regulator PadR C-terminal" evidence="3">
    <location>
        <begin position="94"/>
        <end position="177"/>
    </location>
</feature>
<dbReference type="Gene3D" id="1.10.10.10">
    <property type="entry name" value="Winged helix-like DNA-binding domain superfamily/Winged helix DNA-binding domain"/>
    <property type="match status" value="1"/>
</dbReference>
<dbReference type="InterPro" id="IPR036388">
    <property type="entry name" value="WH-like_DNA-bd_sf"/>
</dbReference>
<evidence type="ECO:0008006" key="6">
    <source>
        <dbReference type="Google" id="ProtNLM"/>
    </source>
</evidence>
<protein>
    <recommendedName>
        <fullName evidence="6">PadR family transcriptional regulator</fullName>
    </recommendedName>
</protein>
<reference evidence="4 5" key="1">
    <citation type="submission" date="2014-12" db="EMBL/GenBank/DDBJ databases">
        <title>Draft genome sequence of Paenibacillus kamchatkensis strain B-2647.</title>
        <authorList>
            <person name="Karlyshev A.V."/>
            <person name="Kudryashova E.B."/>
        </authorList>
    </citation>
    <scope>NUCLEOTIDE SEQUENCE [LARGE SCALE GENOMIC DNA]</scope>
    <source>
        <strain evidence="4 5">VKM B-2647</strain>
    </source>
</reference>
<feature type="coiled-coil region" evidence="1">
    <location>
        <begin position="114"/>
        <end position="141"/>
    </location>
</feature>
<evidence type="ECO:0000256" key="1">
    <source>
        <dbReference type="SAM" id="Coils"/>
    </source>
</evidence>
<feature type="domain" description="Transcription regulator PadR N-terminal" evidence="2">
    <location>
        <begin position="8"/>
        <end position="81"/>
    </location>
</feature>